<proteinExistence type="predicted"/>
<accession>A0A538TMU0</accession>
<sequence>MAAKIRRELGIEVDMIRGHYGEYKILVDGRTVIQAGLLSTMGILPSGRRVVEVVRNHLRE</sequence>
<evidence type="ECO:0000313" key="2">
    <source>
        <dbReference type="Proteomes" id="UP000317691"/>
    </source>
</evidence>
<dbReference type="Proteomes" id="UP000317691">
    <property type="component" value="Unassembled WGS sequence"/>
</dbReference>
<comment type="caution">
    <text evidence="1">The sequence shown here is derived from an EMBL/GenBank/DDBJ whole genome shotgun (WGS) entry which is preliminary data.</text>
</comment>
<evidence type="ECO:0000313" key="1">
    <source>
        <dbReference type="EMBL" id="TMQ64933.1"/>
    </source>
</evidence>
<organism evidence="1 2">
    <name type="scientific">Eiseniibacteriota bacterium</name>
    <dbReference type="NCBI Taxonomy" id="2212470"/>
    <lineage>
        <taxon>Bacteria</taxon>
        <taxon>Candidatus Eiseniibacteriota</taxon>
    </lineage>
</organism>
<gene>
    <name evidence="1" type="ORF">E6K79_06200</name>
</gene>
<protein>
    <submittedName>
        <fullName evidence="1">Uncharacterized protein</fullName>
    </submittedName>
</protein>
<dbReference type="AlphaFoldDB" id="A0A538TMU0"/>
<dbReference type="EMBL" id="VBOZ01000016">
    <property type="protein sequence ID" value="TMQ64933.1"/>
    <property type="molecule type" value="Genomic_DNA"/>
</dbReference>
<reference evidence="1 2" key="1">
    <citation type="journal article" date="2019" name="Nat. Microbiol.">
        <title>Mediterranean grassland soil C-N compound turnover is dependent on rainfall and depth, and is mediated by genomically divergent microorganisms.</title>
        <authorList>
            <person name="Diamond S."/>
            <person name="Andeer P.F."/>
            <person name="Li Z."/>
            <person name="Crits-Christoph A."/>
            <person name="Burstein D."/>
            <person name="Anantharaman K."/>
            <person name="Lane K.R."/>
            <person name="Thomas B.C."/>
            <person name="Pan C."/>
            <person name="Northen T.R."/>
            <person name="Banfield J.F."/>
        </authorList>
    </citation>
    <scope>NUCLEOTIDE SEQUENCE [LARGE SCALE GENOMIC DNA]</scope>
    <source>
        <strain evidence="1">WS_9</strain>
    </source>
</reference>
<name>A0A538TMU0_UNCEI</name>